<dbReference type="Pfam" id="PF22041">
    <property type="entry name" value="GST_C_7"/>
    <property type="match status" value="1"/>
</dbReference>
<dbReference type="SUPFAM" id="SSF52833">
    <property type="entry name" value="Thioredoxin-like"/>
    <property type="match status" value="1"/>
</dbReference>
<accession>A0AA48L1Q0</accession>
<evidence type="ECO:0000313" key="4">
    <source>
        <dbReference type="Proteomes" id="UP001233271"/>
    </source>
</evidence>
<gene>
    <name evidence="3" type="ORF">CcaverHIS019_0300750</name>
</gene>
<protein>
    <recommendedName>
        <fullName evidence="5">GST N-terminal domain-containing protein</fullName>
    </recommendedName>
</protein>
<dbReference type="InterPro" id="IPR004045">
    <property type="entry name" value="Glutathione_S-Trfase_N"/>
</dbReference>
<dbReference type="CDD" id="cd00299">
    <property type="entry name" value="GST_C_family"/>
    <property type="match status" value="1"/>
</dbReference>
<dbReference type="Gene3D" id="1.20.1050.10">
    <property type="match status" value="1"/>
</dbReference>
<dbReference type="KEGG" id="ccac:CcaHIS019_0300750"/>
<dbReference type="GeneID" id="85493876"/>
<feature type="domain" description="Glutathione S-transferase UstS-like C-terminal" evidence="2">
    <location>
        <begin position="179"/>
        <end position="262"/>
    </location>
</feature>
<dbReference type="Pfam" id="PF13409">
    <property type="entry name" value="GST_N_2"/>
    <property type="match status" value="1"/>
</dbReference>
<dbReference type="SUPFAM" id="SSF47616">
    <property type="entry name" value="GST C-terminal domain-like"/>
    <property type="match status" value="1"/>
</dbReference>
<evidence type="ECO:0000259" key="2">
    <source>
        <dbReference type="Pfam" id="PF22041"/>
    </source>
</evidence>
<dbReference type="EMBL" id="AP028214">
    <property type="protein sequence ID" value="BEI90005.1"/>
    <property type="molecule type" value="Genomic_DNA"/>
</dbReference>
<evidence type="ECO:0008006" key="5">
    <source>
        <dbReference type="Google" id="ProtNLM"/>
    </source>
</evidence>
<dbReference type="InterPro" id="IPR036249">
    <property type="entry name" value="Thioredoxin-like_sf"/>
</dbReference>
<organism evidence="3 4">
    <name type="scientific">Cutaneotrichosporon cavernicola</name>
    <dbReference type="NCBI Taxonomy" id="279322"/>
    <lineage>
        <taxon>Eukaryota</taxon>
        <taxon>Fungi</taxon>
        <taxon>Dikarya</taxon>
        <taxon>Basidiomycota</taxon>
        <taxon>Agaricomycotina</taxon>
        <taxon>Tremellomycetes</taxon>
        <taxon>Trichosporonales</taxon>
        <taxon>Trichosporonaceae</taxon>
        <taxon>Cutaneotrichosporon</taxon>
    </lineage>
</organism>
<evidence type="ECO:0000313" key="3">
    <source>
        <dbReference type="EMBL" id="BEI90005.1"/>
    </source>
</evidence>
<dbReference type="InterPro" id="IPR036282">
    <property type="entry name" value="Glutathione-S-Trfase_C_sf"/>
</dbReference>
<dbReference type="Gene3D" id="3.40.30.10">
    <property type="entry name" value="Glutaredoxin"/>
    <property type="match status" value="1"/>
</dbReference>
<proteinExistence type="predicted"/>
<dbReference type="AlphaFoldDB" id="A0AA48L1Q0"/>
<reference evidence="3" key="1">
    <citation type="journal article" date="2023" name="BMC Genomics">
        <title>Chromosome-level genome assemblies of Cutaneotrichosporon spp. (Trichosporonales, Basidiomycota) reveal imbalanced evolution between nucleotide sequences and chromosome synteny.</title>
        <authorList>
            <person name="Kobayashi Y."/>
            <person name="Kayamori A."/>
            <person name="Aoki K."/>
            <person name="Shiwa Y."/>
            <person name="Matsutani M."/>
            <person name="Fujita N."/>
            <person name="Sugita T."/>
            <person name="Iwasaki W."/>
            <person name="Tanaka N."/>
            <person name="Takashima M."/>
        </authorList>
    </citation>
    <scope>NUCLEOTIDE SEQUENCE</scope>
    <source>
        <strain evidence="3">HIS019</strain>
    </source>
</reference>
<keyword evidence="4" id="KW-1185">Reference proteome</keyword>
<dbReference type="InterPro" id="IPR054416">
    <property type="entry name" value="GST_UstS-like_C"/>
</dbReference>
<feature type="domain" description="GST N-terminal" evidence="1">
    <location>
        <begin position="22"/>
        <end position="94"/>
    </location>
</feature>
<sequence>MTDEMILYDIAMAQPRTRNVCSPNPWKARLALNLKSAHYRTIWVPLPSISRVRKSLNLAAGRKFNDGTDFYTLPILKDDALYGDSYDIALHLASLHGPDLFPDLGLDFKLDSSVPLLVPLTDVSDRPHPAYAKFNMAVDAAFTAHTGLSAFGFPFDPSTREATQAEFVRRASPYVTSWQGFELAGEARAKTLKSLEKTLGPLSGLYATTDGPFLGDAASYADCIVTAWLAMLAVTLPSEEWAAVRRWHGGCFGRLFDAMEPWRAVDEGTDWVA</sequence>
<evidence type="ECO:0000259" key="1">
    <source>
        <dbReference type="Pfam" id="PF13409"/>
    </source>
</evidence>
<dbReference type="Proteomes" id="UP001233271">
    <property type="component" value="Chromosome 3"/>
</dbReference>
<dbReference type="RefSeq" id="XP_060455271.1">
    <property type="nucleotide sequence ID" value="XM_060598482.1"/>
</dbReference>
<name>A0AA48L1Q0_9TREE</name>